<organism evidence="3 4">
    <name type="scientific">Sapientia aquatica</name>
    <dbReference type="NCBI Taxonomy" id="1549640"/>
    <lineage>
        <taxon>Bacteria</taxon>
        <taxon>Pseudomonadati</taxon>
        <taxon>Pseudomonadota</taxon>
        <taxon>Betaproteobacteria</taxon>
        <taxon>Burkholderiales</taxon>
        <taxon>Oxalobacteraceae</taxon>
        <taxon>Sapientia</taxon>
    </lineage>
</organism>
<protein>
    <submittedName>
        <fullName evidence="3">DUF3667 domain-containing protein</fullName>
    </submittedName>
</protein>
<dbReference type="OrthoDB" id="9111327at2"/>
<comment type="caution">
    <text evidence="3">The sequence shown here is derived from an EMBL/GenBank/DDBJ whole genome shotgun (WGS) entry which is preliminary data.</text>
</comment>
<evidence type="ECO:0000313" key="4">
    <source>
        <dbReference type="Proteomes" id="UP000294829"/>
    </source>
</evidence>
<reference evidence="3 4" key="1">
    <citation type="submission" date="2019-03" db="EMBL/GenBank/DDBJ databases">
        <title>Sapientia aquatica gen. nov., sp. nov., isolated from a crater lake.</title>
        <authorList>
            <person name="Felfoldi T."/>
            <person name="Szabo A."/>
            <person name="Toth E."/>
            <person name="Schumann P."/>
            <person name="Keki Z."/>
            <person name="Marialigeti K."/>
            <person name="Mathe I."/>
        </authorList>
    </citation>
    <scope>NUCLEOTIDE SEQUENCE [LARGE SCALE GENOMIC DNA]</scope>
    <source>
        <strain evidence="3 4">SA-152</strain>
    </source>
</reference>
<dbReference type="EMBL" id="SMYL01000001">
    <property type="protein sequence ID" value="TDK68564.1"/>
    <property type="molecule type" value="Genomic_DNA"/>
</dbReference>
<feature type="transmembrane region" description="Helical" evidence="2">
    <location>
        <begin position="249"/>
        <end position="271"/>
    </location>
</feature>
<dbReference type="RefSeq" id="WP_133325330.1">
    <property type="nucleotide sequence ID" value="NZ_SMYL01000001.1"/>
</dbReference>
<feature type="transmembrane region" description="Helical" evidence="2">
    <location>
        <begin position="283"/>
        <end position="300"/>
    </location>
</feature>
<keyword evidence="1" id="KW-0175">Coiled coil</keyword>
<feature type="transmembrane region" description="Helical" evidence="2">
    <location>
        <begin position="306"/>
        <end position="323"/>
    </location>
</feature>
<keyword evidence="4" id="KW-1185">Reference proteome</keyword>
<keyword evidence="2" id="KW-0812">Transmembrane</keyword>
<gene>
    <name evidence="3" type="ORF">E2I14_03215</name>
</gene>
<accession>A0A4R5W7W1</accession>
<evidence type="ECO:0000256" key="1">
    <source>
        <dbReference type="SAM" id="Coils"/>
    </source>
</evidence>
<feature type="transmembrane region" description="Helical" evidence="2">
    <location>
        <begin position="343"/>
        <end position="364"/>
    </location>
</feature>
<sequence length="365" mass="41409">MQTFQGEKLMTVASALRNLLPSNQHPKHSSPQHDTSCGNCATPITSNFCPECGQSAHVHHSLLHLIEEMAHGLWHFDAKGWRTIPLLFAFPGELTRRYIDGQRVRFISPLALFLFSVFFMFFAMSFGSDHHNVTENGKVTAEQVGLEVKKGVKEELDATKKQIAQLQNDIAAAQKAGKNSDALTEQLQEEQSSQKQLETLIDASGNLTENNVLNLNGAHIQFDQIKWIKESIQHVKDNPDLFMYKMKSYAYKFALILVPVSLPFLWLVFFWRRGISMFDHAVFTLYSLSFMALFFGVFFILADLELGPLAGILCIILPPVHMFRQLRGTYELSTWETLWRTAYLLLVAVVMVVLFLLFILGLSAH</sequence>
<evidence type="ECO:0000256" key="2">
    <source>
        <dbReference type="SAM" id="Phobius"/>
    </source>
</evidence>
<proteinExistence type="predicted"/>
<evidence type="ECO:0000313" key="3">
    <source>
        <dbReference type="EMBL" id="TDK68564.1"/>
    </source>
</evidence>
<keyword evidence="2" id="KW-1133">Transmembrane helix</keyword>
<feature type="coiled-coil region" evidence="1">
    <location>
        <begin position="149"/>
        <end position="200"/>
    </location>
</feature>
<keyword evidence="2" id="KW-0472">Membrane</keyword>
<dbReference type="InterPro" id="IPR022134">
    <property type="entry name" value="DUF3667"/>
</dbReference>
<dbReference type="AlphaFoldDB" id="A0A4R5W7W1"/>
<feature type="transmembrane region" description="Helical" evidence="2">
    <location>
        <begin position="106"/>
        <end position="126"/>
    </location>
</feature>
<name>A0A4R5W7W1_9BURK</name>
<dbReference type="Pfam" id="PF12412">
    <property type="entry name" value="DUF3667"/>
    <property type="match status" value="1"/>
</dbReference>
<dbReference type="Proteomes" id="UP000294829">
    <property type="component" value="Unassembled WGS sequence"/>
</dbReference>